<keyword evidence="3" id="KW-1185">Reference proteome</keyword>
<accession>L5MAX7</accession>
<dbReference type="Proteomes" id="UP000010556">
    <property type="component" value="Unassembled WGS sequence"/>
</dbReference>
<dbReference type="AlphaFoldDB" id="L5MAX7"/>
<proteinExistence type="predicted"/>
<evidence type="ECO:0000256" key="1">
    <source>
        <dbReference type="SAM" id="MobiDB-lite"/>
    </source>
</evidence>
<evidence type="ECO:0000313" key="3">
    <source>
        <dbReference type="Proteomes" id="UP000010556"/>
    </source>
</evidence>
<dbReference type="EMBL" id="KB102348">
    <property type="protein sequence ID" value="ELK35435.1"/>
    <property type="molecule type" value="Genomic_DNA"/>
</dbReference>
<organism evidence="2 3">
    <name type="scientific">Myotis davidii</name>
    <name type="common">David's myotis</name>
    <dbReference type="NCBI Taxonomy" id="225400"/>
    <lineage>
        <taxon>Eukaryota</taxon>
        <taxon>Metazoa</taxon>
        <taxon>Chordata</taxon>
        <taxon>Craniata</taxon>
        <taxon>Vertebrata</taxon>
        <taxon>Euteleostomi</taxon>
        <taxon>Mammalia</taxon>
        <taxon>Eutheria</taxon>
        <taxon>Laurasiatheria</taxon>
        <taxon>Chiroptera</taxon>
        <taxon>Yangochiroptera</taxon>
        <taxon>Vespertilionidae</taxon>
        <taxon>Myotis</taxon>
    </lineage>
</organism>
<reference evidence="3" key="1">
    <citation type="journal article" date="2013" name="Science">
        <title>Comparative analysis of bat genomes provides insight into the evolution of flight and immunity.</title>
        <authorList>
            <person name="Zhang G."/>
            <person name="Cowled C."/>
            <person name="Shi Z."/>
            <person name="Huang Z."/>
            <person name="Bishop-Lilly K.A."/>
            <person name="Fang X."/>
            <person name="Wynne J.W."/>
            <person name="Xiong Z."/>
            <person name="Baker M.L."/>
            <person name="Zhao W."/>
            <person name="Tachedjian M."/>
            <person name="Zhu Y."/>
            <person name="Zhou P."/>
            <person name="Jiang X."/>
            <person name="Ng J."/>
            <person name="Yang L."/>
            <person name="Wu L."/>
            <person name="Xiao J."/>
            <person name="Feng Y."/>
            <person name="Chen Y."/>
            <person name="Sun X."/>
            <person name="Zhang Y."/>
            <person name="Marsh G.A."/>
            <person name="Crameri G."/>
            <person name="Broder C.C."/>
            <person name="Frey K.G."/>
            <person name="Wang L.F."/>
            <person name="Wang J."/>
        </authorList>
    </citation>
    <scope>NUCLEOTIDE SEQUENCE [LARGE SCALE GENOMIC DNA]</scope>
</reference>
<protein>
    <submittedName>
        <fullName evidence="2">Uncharacterized protein</fullName>
    </submittedName>
</protein>
<feature type="region of interest" description="Disordered" evidence="1">
    <location>
        <begin position="58"/>
        <end position="81"/>
    </location>
</feature>
<sequence>MLASSWRQIKPLTLLQASAAWEGQAKGCPSSITDVHCTDALRATPPPQVQLAGEGLQEVGSRRGGADQQPHGGLKRNKGMAAGEAQREIERQQLINSCHRGCGSDPASLGLSSGLIHSPLGSQCCVATATQHFQWD</sequence>
<name>L5MAX7_MYODS</name>
<evidence type="ECO:0000313" key="2">
    <source>
        <dbReference type="EMBL" id="ELK35435.1"/>
    </source>
</evidence>
<gene>
    <name evidence="2" type="ORF">MDA_GLEAN10013356</name>
</gene>